<feature type="chain" id="PRO_5012557023" evidence="1">
    <location>
        <begin position="21"/>
        <end position="142"/>
    </location>
</feature>
<protein>
    <submittedName>
        <fullName evidence="3">Electron transfer DM13</fullName>
    </submittedName>
</protein>
<gene>
    <name evidence="3" type="ORF">SAMN06265371_10727</name>
</gene>
<evidence type="ECO:0000256" key="1">
    <source>
        <dbReference type="SAM" id="SignalP"/>
    </source>
</evidence>
<name>A0A238XUB1_9FLAO</name>
<proteinExistence type="predicted"/>
<keyword evidence="1" id="KW-0732">Signal</keyword>
<dbReference type="PROSITE" id="PS51549">
    <property type="entry name" value="DM13"/>
    <property type="match status" value="1"/>
</dbReference>
<evidence type="ECO:0000313" key="3">
    <source>
        <dbReference type="EMBL" id="SNR62023.1"/>
    </source>
</evidence>
<feature type="signal peptide" evidence="1">
    <location>
        <begin position="1"/>
        <end position="20"/>
    </location>
</feature>
<evidence type="ECO:0000259" key="2">
    <source>
        <dbReference type="PROSITE" id="PS51549"/>
    </source>
</evidence>
<dbReference type="RefSeq" id="WP_089382032.1">
    <property type="nucleotide sequence ID" value="NZ_FZNT01000007.1"/>
</dbReference>
<accession>A0A238XUB1</accession>
<dbReference type="InterPro" id="IPR019545">
    <property type="entry name" value="DM13_domain"/>
</dbReference>
<dbReference type="EMBL" id="FZNT01000007">
    <property type="protein sequence ID" value="SNR62023.1"/>
    <property type="molecule type" value="Genomic_DNA"/>
</dbReference>
<dbReference type="OrthoDB" id="155521at2"/>
<dbReference type="AlphaFoldDB" id="A0A238XUB1"/>
<feature type="domain" description="DM13" evidence="2">
    <location>
        <begin position="41"/>
        <end position="141"/>
    </location>
</feature>
<reference evidence="3 4" key="1">
    <citation type="submission" date="2017-06" db="EMBL/GenBank/DDBJ databases">
        <authorList>
            <person name="Kim H.J."/>
            <person name="Triplett B.A."/>
        </authorList>
    </citation>
    <scope>NUCLEOTIDE SEQUENCE [LARGE SCALE GENOMIC DNA]</scope>
    <source>
        <strain evidence="3 4">DSM 29150</strain>
    </source>
</reference>
<sequence>MKKIVTLLCLGILLVNCSNNDDEMDIENSTEIVVDETQEMGTDMYVGNFVSLAHPTSGVVSVSDDMSRLDFKNFKTDNGPKLLVYLTTDTDATEYVNLGDLKGIEGDYNYTIPDGTDIGKYKLVNIWCVDFSVSFGYAELKK</sequence>
<evidence type="ECO:0000313" key="4">
    <source>
        <dbReference type="Proteomes" id="UP000198384"/>
    </source>
</evidence>
<dbReference type="Pfam" id="PF10517">
    <property type="entry name" value="DM13"/>
    <property type="match status" value="1"/>
</dbReference>
<dbReference type="Proteomes" id="UP000198384">
    <property type="component" value="Unassembled WGS sequence"/>
</dbReference>
<organism evidence="3 4">
    <name type="scientific">Lutibacter agarilyticus</name>
    <dbReference type="NCBI Taxonomy" id="1109740"/>
    <lineage>
        <taxon>Bacteria</taxon>
        <taxon>Pseudomonadati</taxon>
        <taxon>Bacteroidota</taxon>
        <taxon>Flavobacteriia</taxon>
        <taxon>Flavobacteriales</taxon>
        <taxon>Flavobacteriaceae</taxon>
        <taxon>Lutibacter</taxon>
    </lineage>
</organism>
<keyword evidence="4" id="KW-1185">Reference proteome</keyword>